<dbReference type="Proteomes" id="UP000558192">
    <property type="component" value="Unassembled WGS sequence"/>
</dbReference>
<reference evidence="1 2" key="1">
    <citation type="submission" date="2020-03" db="EMBL/GenBank/DDBJ databases">
        <title>Genomic Encyclopedia of Type Strains, Phase IV (KMG-IV): sequencing the most valuable type-strain genomes for metagenomic binning, comparative biology and taxonomic classification.</title>
        <authorList>
            <person name="Goeker M."/>
        </authorList>
    </citation>
    <scope>NUCLEOTIDE SEQUENCE [LARGE SCALE GENOMIC DNA]</scope>
    <source>
        <strain evidence="1 2">DSM 16846</strain>
    </source>
</reference>
<dbReference type="AlphaFoldDB" id="A0A7X5Y6Q4"/>
<accession>A0A7X5Y6Q4</accession>
<dbReference type="InterPro" id="IPR005358">
    <property type="entry name" value="Puta_zinc/iron-chelating_dom"/>
</dbReference>
<sequence length="161" mass="17038">MNVESQLCTSCGLCCTGALHDGAKLEPDEVEPAIAVGLPVLEGTAPTLFALPCPKLEGATCTIYGSRPRVCAAYACRLLEEVRGGRHLDSALPLVAEARRLAGELQAALAPGATFPDSRTERRAGSGSAEVLMRSFALDHYLDRHFRNRSEGPILSSESAS</sequence>
<name>A0A7X5Y6Q4_9SPHN</name>
<dbReference type="Pfam" id="PF03692">
    <property type="entry name" value="CxxCxxCC"/>
    <property type="match status" value="1"/>
</dbReference>
<keyword evidence="2" id="KW-1185">Reference proteome</keyword>
<organism evidence="1 2">
    <name type="scientific">Sphingomonas kaistensis</name>
    <dbReference type="NCBI Taxonomy" id="298708"/>
    <lineage>
        <taxon>Bacteria</taxon>
        <taxon>Pseudomonadati</taxon>
        <taxon>Pseudomonadota</taxon>
        <taxon>Alphaproteobacteria</taxon>
        <taxon>Sphingomonadales</taxon>
        <taxon>Sphingomonadaceae</taxon>
        <taxon>Sphingomonas</taxon>
    </lineage>
</organism>
<evidence type="ECO:0000313" key="2">
    <source>
        <dbReference type="Proteomes" id="UP000558192"/>
    </source>
</evidence>
<gene>
    <name evidence="1" type="ORF">GGQ97_001914</name>
</gene>
<comment type="caution">
    <text evidence="1">The sequence shown here is derived from an EMBL/GenBank/DDBJ whole genome shotgun (WGS) entry which is preliminary data.</text>
</comment>
<dbReference type="EMBL" id="JAATJC010000001">
    <property type="protein sequence ID" value="NJC06121.1"/>
    <property type="molecule type" value="Genomic_DNA"/>
</dbReference>
<protein>
    <submittedName>
        <fullName evidence="1">Fe-S-cluster containining protein</fullName>
    </submittedName>
</protein>
<evidence type="ECO:0000313" key="1">
    <source>
        <dbReference type="EMBL" id="NJC06121.1"/>
    </source>
</evidence>
<proteinExistence type="predicted"/>
<dbReference type="RefSeq" id="WP_168069110.1">
    <property type="nucleotide sequence ID" value="NZ_JAATJC010000001.1"/>
</dbReference>